<sequence length="84" mass="9675">MISFRDQSHLRSTCPMTTIMQNEKAVGRKEGGGRVILTELDRSRRTRIVTNRRRGANLYVRAQMVRTQKEGGEKLDCLTNREPV</sequence>
<comment type="caution">
    <text evidence="1">The sequence shown here is derived from an EMBL/GenBank/DDBJ whole genome shotgun (WGS) entry which is preliminary data.</text>
</comment>
<evidence type="ECO:0000313" key="2">
    <source>
        <dbReference type="Proteomes" id="UP000735302"/>
    </source>
</evidence>
<dbReference type="AlphaFoldDB" id="A0AAV4AZQ2"/>
<dbReference type="EMBL" id="BLXT01004325">
    <property type="protein sequence ID" value="GFO11564.1"/>
    <property type="molecule type" value="Genomic_DNA"/>
</dbReference>
<keyword evidence="2" id="KW-1185">Reference proteome</keyword>
<evidence type="ECO:0000313" key="1">
    <source>
        <dbReference type="EMBL" id="GFO11564.1"/>
    </source>
</evidence>
<dbReference type="Proteomes" id="UP000735302">
    <property type="component" value="Unassembled WGS sequence"/>
</dbReference>
<organism evidence="1 2">
    <name type="scientific">Plakobranchus ocellatus</name>
    <dbReference type="NCBI Taxonomy" id="259542"/>
    <lineage>
        <taxon>Eukaryota</taxon>
        <taxon>Metazoa</taxon>
        <taxon>Spiralia</taxon>
        <taxon>Lophotrochozoa</taxon>
        <taxon>Mollusca</taxon>
        <taxon>Gastropoda</taxon>
        <taxon>Heterobranchia</taxon>
        <taxon>Euthyneura</taxon>
        <taxon>Panpulmonata</taxon>
        <taxon>Sacoglossa</taxon>
        <taxon>Placobranchoidea</taxon>
        <taxon>Plakobranchidae</taxon>
        <taxon>Plakobranchus</taxon>
    </lineage>
</organism>
<name>A0AAV4AZQ2_9GAST</name>
<gene>
    <name evidence="1" type="ORF">PoB_003806900</name>
</gene>
<reference evidence="1 2" key="1">
    <citation type="journal article" date="2021" name="Elife">
        <title>Chloroplast acquisition without the gene transfer in kleptoplastic sea slugs, Plakobranchus ocellatus.</title>
        <authorList>
            <person name="Maeda T."/>
            <person name="Takahashi S."/>
            <person name="Yoshida T."/>
            <person name="Shimamura S."/>
            <person name="Takaki Y."/>
            <person name="Nagai Y."/>
            <person name="Toyoda A."/>
            <person name="Suzuki Y."/>
            <person name="Arimoto A."/>
            <person name="Ishii H."/>
            <person name="Satoh N."/>
            <person name="Nishiyama T."/>
            <person name="Hasebe M."/>
            <person name="Maruyama T."/>
            <person name="Minagawa J."/>
            <person name="Obokata J."/>
            <person name="Shigenobu S."/>
        </authorList>
    </citation>
    <scope>NUCLEOTIDE SEQUENCE [LARGE SCALE GENOMIC DNA]</scope>
</reference>
<proteinExistence type="predicted"/>
<accession>A0AAV4AZQ2</accession>
<protein>
    <submittedName>
        <fullName evidence="1">Uncharacterized protein</fullName>
    </submittedName>
</protein>